<proteinExistence type="predicted"/>
<protein>
    <submittedName>
        <fullName evidence="1">Uncharacterized protein</fullName>
    </submittedName>
</protein>
<name>A0ACC0A056_CATRO</name>
<evidence type="ECO:0000313" key="1">
    <source>
        <dbReference type="EMBL" id="KAI5652778.1"/>
    </source>
</evidence>
<dbReference type="EMBL" id="CM044707">
    <property type="protein sequence ID" value="KAI5652778.1"/>
    <property type="molecule type" value="Genomic_DNA"/>
</dbReference>
<keyword evidence="2" id="KW-1185">Reference proteome</keyword>
<dbReference type="Proteomes" id="UP001060085">
    <property type="component" value="Linkage Group LG07"/>
</dbReference>
<gene>
    <name evidence="1" type="ORF">M9H77_29965</name>
</gene>
<organism evidence="1 2">
    <name type="scientific">Catharanthus roseus</name>
    <name type="common">Madagascar periwinkle</name>
    <name type="synonym">Vinca rosea</name>
    <dbReference type="NCBI Taxonomy" id="4058"/>
    <lineage>
        <taxon>Eukaryota</taxon>
        <taxon>Viridiplantae</taxon>
        <taxon>Streptophyta</taxon>
        <taxon>Embryophyta</taxon>
        <taxon>Tracheophyta</taxon>
        <taxon>Spermatophyta</taxon>
        <taxon>Magnoliopsida</taxon>
        <taxon>eudicotyledons</taxon>
        <taxon>Gunneridae</taxon>
        <taxon>Pentapetalae</taxon>
        <taxon>asterids</taxon>
        <taxon>lamiids</taxon>
        <taxon>Gentianales</taxon>
        <taxon>Apocynaceae</taxon>
        <taxon>Rauvolfioideae</taxon>
        <taxon>Vinceae</taxon>
        <taxon>Catharanthinae</taxon>
        <taxon>Catharanthus</taxon>
    </lineage>
</organism>
<reference evidence="2" key="1">
    <citation type="journal article" date="2023" name="Nat. Plants">
        <title>Single-cell RNA sequencing provides a high-resolution roadmap for understanding the multicellular compartmentation of specialized metabolism.</title>
        <authorList>
            <person name="Sun S."/>
            <person name="Shen X."/>
            <person name="Li Y."/>
            <person name="Li Y."/>
            <person name="Wang S."/>
            <person name="Li R."/>
            <person name="Zhang H."/>
            <person name="Shen G."/>
            <person name="Guo B."/>
            <person name="Wei J."/>
            <person name="Xu J."/>
            <person name="St-Pierre B."/>
            <person name="Chen S."/>
            <person name="Sun C."/>
        </authorList>
    </citation>
    <scope>NUCLEOTIDE SEQUENCE [LARGE SCALE GENOMIC DNA]</scope>
</reference>
<sequence length="118" mass="13822">MNLGPRIHLHKQNFQLKKFSKDEIKTALFEVGNNKSLGPDGYTSYFFKKAWNLIEEDFYTASAFVKDRSMVENIHLAQEVIRGYTRKRTSPKCTLKVDIRKAYDTISWEFLENVLKAL</sequence>
<accession>A0ACC0A056</accession>
<comment type="caution">
    <text evidence="1">The sequence shown here is derived from an EMBL/GenBank/DDBJ whole genome shotgun (WGS) entry which is preliminary data.</text>
</comment>
<evidence type="ECO:0000313" key="2">
    <source>
        <dbReference type="Proteomes" id="UP001060085"/>
    </source>
</evidence>